<dbReference type="Pfam" id="PF00005">
    <property type="entry name" value="ABC_tran"/>
    <property type="match status" value="1"/>
</dbReference>
<reference evidence="4 5" key="1">
    <citation type="submission" date="2022-11" db="EMBL/GenBank/DDBJ databases">
        <title>Desulfobotulus tamanensis H1 sp. nov. - anaerobic, alkaliphilic, sulphate reducing bacterium isolated from terrestrial mud volcano.</title>
        <authorList>
            <person name="Frolova A."/>
            <person name="Merkel A.Y."/>
            <person name="Slobodkin A.I."/>
        </authorList>
    </citation>
    <scope>NUCLEOTIDE SEQUENCE [LARGE SCALE GENOMIC DNA]</scope>
    <source>
        <strain evidence="4 5">H1</strain>
    </source>
</reference>
<evidence type="ECO:0000256" key="2">
    <source>
        <dbReference type="ARBA" id="ARBA00022840"/>
    </source>
</evidence>
<dbReference type="RefSeq" id="WP_265425640.1">
    <property type="nucleotide sequence ID" value="NZ_JAPFPW010000015.1"/>
</dbReference>
<dbReference type="PANTHER" id="PTHR43119:SF1">
    <property type="entry name" value="ABC TRANSPORTER DOMAIN-CONTAINING PROTEIN"/>
    <property type="match status" value="1"/>
</dbReference>
<accession>A0ABT3NC26</accession>
<dbReference type="InterPro" id="IPR003439">
    <property type="entry name" value="ABC_transporter-like_ATP-bd"/>
</dbReference>
<dbReference type="SUPFAM" id="SSF52540">
    <property type="entry name" value="P-loop containing nucleoside triphosphate hydrolases"/>
    <property type="match status" value="1"/>
</dbReference>
<proteinExistence type="predicted"/>
<dbReference type="PROSITE" id="PS50893">
    <property type="entry name" value="ABC_TRANSPORTER_2"/>
    <property type="match status" value="1"/>
</dbReference>
<dbReference type="GO" id="GO:0005524">
    <property type="term" value="F:ATP binding"/>
    <property type="evidence" value="ECO:0007669"/>
    <property type="project" value="UniProtKB-KW"/>
</dbReference>
<comment type="caution">
    <text evidence="4">The sequence shown here is derived from an EMBL/GenBank/DDBJ whole genome shotgun (WGS) entry which is preliminary data.</text>
</comment>
<dbReference type="InterPro" id="IPR017871">
    <property type="entry name" value="ABC_transporter-like_CS"/>
</dbReference>
<organism evidence="4 5">
    <name type="scientific">Desulfobotulus pelophilus</name>
    <dbReference type="NCBI Taxonomy" id="2823377"/>
    <lineage>
        <taxon>Bacteria</taxon>
        <taxon>Pseudomonadati</taxon>
        <taxon>Thermodesulfobacteriota</taxon>
        <taxon>Desulfobacteria</taxon>
        <taxon>Desulfobacterales</taxon>
        <taxon>Desulfobacteraceae</taxon>
        <taxon>Desulfobotulus</taxon>
    </lineage>
</organism>
<protein>
    <submittedName>
        <fullName evidence="4">ATP-binding cassette domain-containing protein</fullName>
    </submittedName>
</protein>
<evidence type="ECO:0000313" key="4">
    <source>
        <dbReference type="EMBL" id="MCW7754726.1"/>
    </source>
</evidence>
<dbReference type="Gene3D" id="3.40.50.300">
    <property type="entry name" value="P-loop containing nucleotide triphosphate hydrolases"/>
    <property type="match status" value="1"/>
</dbReference>
<dbReference type="PANTHER" id="PTHR43119">
    <property type="entry name" value="ABC TRANSPORT PROTEIN ATP-BINDING COMPONENT-RELATED"/>
    <property type="match status" value="1"/>
</dbReference>
<dbReference type="InterPro" id="IPR003593">
    <property type="entry name" value="AAA+_ATPase"/>
</dbReference>
<keyword evidence="5" id="KW-1185">Reference proteome</keyword>
<dbReference type="InterPro" id="IPR027417">
    <property type="entry name" value="P-loop_NTPase"/>
</dbReference>
<evidence type="ECO:0000256" key="1">
    <source>
        <dbReference type="ARBA" id="ARBA00022741"/>
    </source>
</evidence>
<evidence type="ECO:0000259" key="3">
    <source>
        <dbReference type="PROSITE" id="PS50893"/>
    </source>
</evidence>
<dbReference type="PROSITE" id="PS00211">
    <property type="entry name" value="ABC_TRANSPORTER_1"/>
    <property type="match status" value="1"/>
</dbReference>
<keyword evidence="1" id="KW-0547">Nucleotide-binding</keyword>
<name>A0ABT3NC26_9BACT</name>
<sequence>MFRAQNIKIHHIGPVSLSVEAGECAGISGPSGAGKSILFRAFADIEVFSGTLMLDNVIHTDMSGPQWRRQVALMPAESQWWLHTAGEHFPGTFPEKETAFMGFPPDVPSWEIHRLSSGEKQRLALLRILANEPKVLLLDEPTANLDAEGTKLMEKLIFDYQKRTRASLIWISHNPEQLQRVCHTLYYLANGILSHSGRVLY</sequence>
<dbReference type="Proteomes" id="UP001209681">
    <property type="component" value="Unassembled WGS sequence"/>
</dbReference>
<gene>
    <name evidence="4" type="ORF">OOT00_12115</name>
</gene>
<feature type="domain" description="ABC transporter" evidence="3">
    <location>
        <begin position="2"/>
        <end position="201"/>
    </location>
</feature>
<evidence type="ECO:0000313" key="5">
    <source>
        <dbReference type="Proteomes" id="UP001209681"/>
    </source>
</evidence>
<dbReference type="SMART" id="SM00382">
    <property type="entry name" value="AAA"/>
    <property type="match status" value="1"/>
</dbReference>
<keyword evidence="2 4" id="KW-0067">ATP-binding</keyword>
<dbReference type="EMBL" id="JAPFPW010000015">
    <property type="protein sequence ID" value="MCW7754726.1"/>
    <property type="molecule type" value="Genomic_DNA"/>
</dbReference>